<feature type="domain" description="FAD-binding FR-type" evidence="14">
    <location>
        <begin position="220"/>
        <end position="320"/>
    </location>
</feature>
<feature type="transmembrane region" description="Helical" evidence="13">
    <location>
        <begin position="162"/>
        <end position="182"/>
    </location>
</feature>
<dbReference type="EMBL" id="SHKY01000001">
    <property type="protein sequence ID" value="RZU48502.1"/>
    <property type="molecule type" value="Genomic_DNA"/>
</dbReference>
<keyword evidence="6" id="KW-0479">Metal-binding</keyword>
<accession>A0A4Q7ZCU9</accession>
<dbReference type="Gene3D" id="3.40.50.80">
    <property type="entry name" value="Nucleotide-binding domain of ferredoxin-NADP reductase (FNR) module"/>
    <property type="match status" value="1"/>
</dbReference>
<organism evidence="15 16">
    <name type="scientific">Krasilnikovia cinnamomea</name>
    <dbReference type="NCBI Taxonomy" id="349313"/>
    <lineage>
        <taxon>Bacteria</taxon>
        <taxon>Bacillati</taxon>
        <taxon>Actinomycetota</taxon>
        <taxon>Actinomycetes</taxon>
        <taxon>Micromonosporales</taxon>
        <taxon>Micromonosporaceae</taxon>
        <taxon>Krasilnikovia</taxon>
    </lineage>
</organism>
<feature type="transmembrane region" description="Helical" evidence="13">
    <location>
        <begin position="123"/>
        <end position="150"/>
    </location>
</feature>
<evidence type="ECO:0000256" key="7">
    <source>
        <dbReference type="ARBA" id="ARBA00022827"/>
    </source>
</evidence>
<evidence type="ECO:0000259" key="14">
    <source>
        <dbReference type="PROSITE" id="PS51384"/>
    </source>
</evidence>
<keyword evidence="8 13" id="KW-1133">Transmembrane helix</keyword>
<evidence type="ECO:0000256" key="6">
    <source>
        <dbReference type="ARBA" id="ARBA00022723"/>
    </source>
</evidence>
<dbReference type="InterPro" id="IPR001433">
    <property type="entry name" value="OxRdtase_FAD/NAD-bd"/>
</dbReference>
<comment type="cofactor">
    <cofactor evidence="1">
        <name>FAD</name>
        <dbReference type="ChEBI" id="CHEBI:57692"/>
    </cofactor>
</comment>
<dbReference type="GO" id="GO:0051537">
    <property type="term" value="F:2 iron, 2 sulfur cluster binding"/>
    <property type="evidence" value="ECO:0007669"/>
    <property type="project" value="UniProtKB-KW"/>
</dbReference>
<keyword evidence="5" id="KW-0001">2Fe-2S</keyword>
<evidence type="ECO:0000256" key="4">
    <source>
        <dbReference type="ARBA" id="ARBA00022692"/>
    </source>
</evidence>
<protein>
    <submittedName>
        <fullName evidence="15">Putative ferric reductase</fullName>
    </submittedName>
</protein>
<dbReference type="AlphaFoldDB" id="A0A4Q7ZCU9"/>
<evidence type="ECO:0000256" key="11">
    <source>
        <dbReference type="ARBA" id="ARBA00023014"/>
    </source>
</evidence>
<evidence type="ECO:0000256" key="2">
    <source>
        <dbReference type="ARBA" id="ARBA00004141"/>
    </source>
</evidence>
<name>A0A4Q7ZCU9_9ACTN</name>
<dbReference type="GO" id="GO:0016491">
    <property type="term" value="F:oxidoreductase activity"/>
    <property type="evidence" value="ECO:0007669"/>
    <property type="project" value="UniProtKB-KW"/>
</dbReference>
<evidence type="ECO:0000256" key="10">
    <source>
        <dbReference type="ARBA" id="ARBA00023004"/>
    </source>
</evidence>
<dbReference type="Proteomes" id="UP000292564">
    <property type="component" value="Unassembled WGS sequence"/>
</dbReference>
<keyword evidence="7" id="KW-0274">FAD</keyword>
<keyword evidence="11" id="KW-0411">Iron-sulfur</keyword>
<dbReference type="InterPro" id="IPR017938">
    <property type="entry name" value="Riboflavin_synthase-like_b-brl"/>
</dbReference>
<dbReference type="InterPro" id="IPR017927">
    <property type="entry name" value="FAD-bd_FR_type"/>
</dbReference>
<proteinExistence type="predicted"/>
<feature type="transmembrane region" description="Helical" evidence="13">
    <location>
        <begin position="47"/>
        <end position="70"/>
    </location>
</feature>
<evidence type="ECO:0000256" key="13">
    <source>
        <dbReference type="SAM" id="Phobius"/>
    </source>
</evidence>
<dbReference type="PANTHER" id="PTHR47354:SF8">
    <property type="entry name" value="1,2-PHENYLACETYL-COA EPOXIDASE, SUBUNIT E"/>
    <property type="match status" value="1"/>
</dbReference>
<evidence type="ECO:0000256" key="5">
    <source>
        <dbReference type="ARBA" id="ARBA00022714"/>
    </source>
</evidence>
<dbReference type="SUPFAM" id="SSF63380">
    <property type="entry name" value="Riboflavin synthase domain-like"/>
    <property type="match status" value="1"/>
</dbReference>
<keyword evidence="4 13" id="KW-0812">Transmembrane</keyword>
<dbReference type="GO" id="GO:0050660">
    <property type="term" value="F:flavin adenine dinucleotide binding"/>
    <property type="evidence" value="ECO:0007669"/>
    <property type="project" value="TreeGrafter"/>
</dbReference>
<dbReference type="Pfam" id="PF00175">
    <property type="entry name" value="NAD_binding_1"/>
    <property type="match status" value="1"/>
</dbReference>
<feature type="transmembrane region" description="Helical" evidence="13">
    <location>
        <begin position="21"/>
        <end position="41"/>
    </location>
</feature>
<keyword evidence="9" id="KW-0560">Oxidoreductase</keyword>
<comment type="caution">
    <text evidence="15">The sequence shown here is derived from an EMBL/GenBank/DDBJ whole genome shotgun (WGS) entry which is preliminary data.</text>
</comment>
<dbReference type="GO" id="GO:0016020">
    <property type="term" value="C:membrane"/>
    <property type="evidence" value="ECO:0007669"/>
    <property type="project" value="UniProtKB-SubCell"/>
</dbReference>
<dbReference type="GO" id="GO:0046872">
    <property type="term" value="F:metal ion binding"/>
    <property type="evidence" value="ECO:0007669"/>
    <property type="project" value="UniProtKB-KW"/>
</dbReference>
<keyword evidence="16" id="KW-1185">Reference proteome</keyword>
<evidence type="ECO:0000256" key="9">
    <source>
        <dbReference type="ARBA" id="ARBA00023002"/>
    </source>
</evidence>
<reference evidence="15 16" key="1">
    <citation type="submission" date="2019-02" db="EMBL/GenBank/DDBJ databases">
        <title>Sequencing the genomes of 1000 actinobacteria strains.</title>
        <authorList>
            <person name="Klenk H.-P."/>
        </authorList>
    </citation>
    <scope>NUCLEOTIDE SEQUENCE [LARGE SCALE GENOMIC DNA]</scope>
    <source>
        <strain evidence="15 16">DSM 45162</strain>
    </source>
</reference>
<dbReference type="CDD" id="cd06198">
    <property type="entry name" value="FNR_like_3"/>
    <property type="match status" value="1"/>
</dbReference>
<dbReference type="Pfam" id="PF01794">
    <property type="entry name" value="Ferric_reduct"/>
    <property type="match status" value="1"/>
</dbReference>
<dbReference type="PROSITE" id="PS51384">
    <property type="entry name" value="FAD_FR"/>
    <property type="match status" value="1"/>
</dbReference>
<evidence type="ECO:0000256" key="1">
    <source>
        <dbReference type="ARBA" id="ARBA00001974"/>
    </source>
</evidence>
<sequence length="447" mass="48932">MTVTRHPTRTSSLPQATLARAVLWAALAVNVLIVWVMFFAAPPSKNGVLAAGKFIGLHAALLIFLQLILVARVPWLDRRIGMDRLTSWHRWVGFTLFWALVTHAMLIVAGFSVLDKVSPFKTYAALAGVPASLIGMLALFLMMVAVAASIRAARRRVQYETWHAIHLVLYFALALALVHQFLEGTTFRTSALTTAYWWTLWVFAVGAFLTGRVIMPLWRNSRHQLRVAAVVPESDNTVSVHVTGRRLDEMPALAGQFMIWRFPGFRSWWQVNPFSLSAAPDGRSLRLTAKAVGTGSAGLRDLPVGTRVFAEGPYGAFTALQRTRETTLLIAGGIGVTPIRALLDDPTLTGDIVVLYRVHTEADAVLLAEMRAIAATRGARLHLLTGRTGPGNQPLSPDGLRALVPDITERDVYVCGPNAMTNAVLASLRTLGVPRRQVHAERFALAS</sequence>
<evidence type="ECO:0000313" key="16">
    <source>
        <dbReference type="Proteomes" id="UP000292564"/>
    </source>
</evidence>
<dbReference type="PRINTS" id="PR00410">
    <property type="entry name" value="PHEHYDRXLASE"/>
</dbReference>
<dbReference type="InterPro" id="IPR013130">
    <property type="entry name" value="Fe3_Rdtase_TM_dom"/>
</dbReference>
<evidence type="ECO:0000256" key="8">
    <source>
        <dbReference type="ARBA" id="ARBA00022989"/>
    </source>
</evidence>
<feature type="transmembrane region" description="Helical" evidence="13">
    <location>
        <begin position="194"/>
        <end position="215"/>
    </location>
</feature>
<dbReference type="InterPro" id="IPR039261">
    <property type="entry name" value="FNR_nucleotide-bd"/>
</dbReference>
<feature type="transmembrane region" description="Helical" evidence="13">
    <location>
        <begin position="91"/>
        <end position="111"/>
    </location>
</feature>
<dbReference type="PANTHER" id="PTHR47354">
    <property type="entry name" value="NADH OXIDOREDUCTASE HCR"/>
    <property type="match status" value="1"/>
</dbReference>
<dbReference type="SUPFAM" id="SSF52343">
    <property type="entry name" value="Ferredoxin reductase-like, C-terminal NADP-linked domain"/>
    <property type="match status" value="1"/>
</dbReference>
<keyword evidence="3" id="KW-0285">Flavoprotein</keyword>
<dbReference type="InterPro" id="IPR050415">
    <property type="entry name" value="MRET"/>
</dbReference>
<keyword evidence="12 13" id="KW-0472">Membrane</keyword>
<dbReference type="RefSeq" id="WP_130507736.1">
    <property type="nucleotide sequence ID" value="NZ_SHKY01000001.1"/>
</dbReference>
<evidence type="ECO:0000256" key="3">
    <source>
        <dbReference type="ARBA" id="ARBA00022630"/>
    </source>
</evidence>
<keyword evidence="10" id="KW-0408">Iron</keyword>
<evidence type="ECO:0000313" key="15">
    <source>
        <dbReference type="EMBL" id="RZU48502.1"/>
    </source>
</evidence>
<dbReference type="OrthoDB" id="9801223at2"/>
<dbReference type="Gene3D" id="2.40.30.10">
    <property type="entry name" value="Translation factors"/>
    <property type="match status" value="1"/>
</dbReference>
<comment type="subcellular location">
    <subcellularLocation>
        <location evidence="2">Membrane</location>
        <topology evidence="2">Multi-pass membrane protein</topology>
    </subcellularLocation>
</comment>
<gene>
    <name evidence="15" type="ORF">EV385_0219</name>
</gene>
<evidence type="ECO:0000256" key="12">
    <source>
        <dbReference type="ARBA" id="ARBA00023136"/>
    </source>
</evidence>